<dbReference type="AlphaFoldDB" id="D0L4D8"/>
<dbReference type="HOGENOM" id="CLU_140987_1_0_11"/>
<dbReference type="Gene3D" id="6.10.140.2080">
    <property type="match status" value="1"/>
</dbReference>
<reference evidence="3" key="1">
    <citation type="submission" date="2009-10" db="EMBL/GenBank/DDBJ databases">
        <title>The complete chromosome of Gordonia bronchialis DSM 43247.</title>
        <authorList>
            <consortium name="US DOE Joint Genome Institute (JGI-PGF)"/>
            <person name="Lucas S."/>
            <person name="Copeland A."/>
            <person name="Lapidus A."/>
            <person name="Glavina del Rio T."/>
            <person name="Dalin E."/>
            <person name="Tice H."/>
            <person name="Bruce D."/>
            <person name="Goodwin L."/>
            <person name="Pitluck S."/>
            <person name="Kyrpides N."/>
            <person name="Mavromatis K."/>
            <person name="Ivanova N."/>
            <person name="Ovchinnikova G."/>
            <person name="Saunders E."/>
            <person name="Brettin T."/>
            <person name="Detter J.C."/>
            <person name="Han C."/>
            <person name="Larimer F."/>
            <person name="Land M."/>
            <person name="Hauser L."/>
            <person name="Markowitz V."/>
            <person name="Cheng J.-F."/>
            <person name="Hugenholtz P."/>
            <person name="Woyke T."/>
            <person name="Wu D."/>
            <person name="Jando M."/>
            <person name="Schneider S."/>
            <person name="Goeker M."/>
            <person name="Klenk H.-P."/>
            <person name="Eisen J.A."/>
        </authorList>
    </citation>
    <scope>NUCLEOTIDE SEQUENCE [LARGE SCALE GENOMIC DNA]</scope>
    <source>
        <strain evidence="3">ATCC 25592 / DSM 43247 / BCRC 13721 / JCM 3198 / KCTC 3076 / NBRC 16047 / NCTC 10667</strain>
    </source>
</reference>
<dbReference type="RefSeq" id="WP_012832940.1">
    <property type="nucleotide sequence ID" value="NC_013441.1"/>
</dbReference>
<sequence length="125" mass="14033">MDRPQFLKRVVEWLRAGYPNGVPQDDYIPLVALLRRQLSDAEAESVSTDLIRESPPPPERISKIDAGVKITEITHELPHEADIARVRKHLEASGWPFDDEPLPPYPTSDAHDPDTDDPDTDGDDS</sequence>
<proteinExistence type="predicted"/>
<dbReference type="Pfam" id="PF11829">
    <property type="entry name" value="DUF3349"/>
    <property type="match status" value="1"/>
</dbReference>
<dbReference type="EMBL" id="CP001802">
    <property type="protein sequence ID" value="ACY20362.1"/>
    <property type="molecule type" value="Genomic_DNA"/>
</dbReference>
<evidence type="ECO:0000256" key="1">
    <source>
        <dbReference type="SAM" id="MobiDB-lite"/>
    </source>
</evidence>
<dbReference type="KEGG" id="gbr:Gbro_1053"/>
<dbReference type="eggNOG" id="ENOG5032XWS">
    <property type="taxonomic scope" value="Bacteria"/>
</dbReference>
<protein>
    <recommendedName>
        <fullName evidence="4">DUF3349 domain-containing protein</fullName>
    </recommendedName>
</protein>
<evidence type="ECO:0000313" key="3">
    <source>
        <dbReference type="Proteomes" id="UP000001219"/>
    </source>
</evidence>
<keyword evidence="3" id="KW-1185">Reference proteome</keyword>
<reference evidence="2 3" key="2">
    <citation type="journal article" date="2010" name="Stand. Genomic Sci.">
        <title>Complete genome sequence of Gordonia bronchialis type strain (3410).</title>
        <authorList>
            <person name="Ivanova N."/>
            <person name="Sikorski J."/>
            <person name="Jando M."/>
            <person name="Lapidus A."/>
            <person name="Nolan M."/>
            <person name="Lucas S."/>
            <person name="Del Rio T.G."/>
            <person name="Tice H."/>
            <person name="Copeland A."/>
            <person name="Cheng J.F."/>
            <person name="Chen F."/>
            <person name="Bruce D."/>
            <person name="Goodwin L."/>
            <person name="Pitluck S."/>
            <person name="Mavromatis K."/>
            <person name="Ovchinnikova G."/>
            <person name="Pati A."/>
            <person name="Chen A."/>
            <person name="Palaniappan K."/>
            <person name="Land M."/>
            <person name="Hauser L."/>
            <person name="Chang Y.J."/>
            <person name="Jeffries C.D."/>
            <person name="Chain P."/>
            <person name="Saunders E."/>
            <person name="Han C."/>
            <person name="Detter J.C."/>
            <person name="Brettin T."/>
            <person name="Rohde M."/>
            <person name="Goker M."/>
            <person name="Bristow J."/>
            <person name="Eisen J.A."/>
            <person name="Markowitz V."/>
            <person name="Hugenholtz P."/>
            <person name="Klenk H.P."/>
            <person name="Kyrpides N.C."/>
        </authorList>
    </citation>
    <scope>NUCLEOTIDE SEQUENCE [LARGE SCALE GENOMIC DNA]</scope>
    <source>
        <strain evidence="3">ATCC 25592 / DSM 43247 / BCRC 13721 / JCM 3198 / KCTC 3076 / NBRC 16047 / NCTC 10667</strain>
    </source>
</reference>
<accession>D0L4D8</accession>
<gene>
    <name evidence="2" type="ordered locus">Gbro_1053</name>
</gene>
<organism evidence="2 3">
    <name type="scientific">Gordonia bronchialis (strain ATCC 25592 / DSM 43247 / BCRC 13721 / JCM 3198 / KCTC 3076 / NBRC 16047 / NCTC 10667)</name>
    <name type="common">Rhodococcus bronchialis</name>
    <dbReference type="NCBI Taxonomy" id="526226"/>
    <lineage>
        <taxon>Bacteria</taxon>
        <taxon>Bacillati</taxon>
        <taxon>Actinomycetota</taxon>
        <taxon>Actinomycetes</taxon>
        <taxon>Mycobacteriales</taxon>
        <taxon>Gordoniaceae</taxon>
        <taxon>Gordonia</taxon>
    </lineage>
</organism>
<feature type="region of interest" description="Disordered" evidence="1">
    <location>
        <begin position="94"/>
        <end position="125"/>
    </location>
</feature>
<feature type="compositionally biased region" description="Acidic residues" evidence="1">
    <location>
        <begin position="114"/>
        <end position="125"/>
    </location>
</feature>
<dbReference type="Gene3D" id="1.10.10.2390">
    <property type="match status" value="1"/>
</dbReference>
<dbReference type="STRING" id="526226.Gbro_1053"/>
<name>D0L4D8_GORB4</name>
<dbReference type="InterPro" id="IPR021784">
    <property type="entry name" value="DUF3349"/>
</dbReference>
<dbReference type="Proteomes" id="UP000001219">
    <property type="component" value="Chromosome"/>
</dbReference>
<evidence type="ECO:0000313" key="2">
    <source>
        <dbReference type="EMBL" id="ACY20362.1"/>
    </source>
</evidence>
<evidence type="ECO:0008006" key="4">
    <source>
        <dbReference type="Google" id="ProtNLM"/>
    </source>
</evidence>